<sequence length="293" mass="31847">MNIRRSLFTVVVGLSAGLWVGIEQVQAEVKTIADIEYANIEGTSLQLDLYLPEEEKQPRLVVWVHGGGWVQGSRKKPAFAWMAEEGYAVASISYRFSDKAAFPAQIYDCKGAIRWLRAHAEEYGYNADKIVAGGASAGGHLVALLGTSGDVQELEGSVGGNLDQSSRIQGVIDLYGATDFILRSQTQTEKLNSPDSYVYQLFGGPPKEKMELLRSASAVTFISADDPPMLVLHGVEDKVVLPGQSERINEAYLEAGLPVELIMIDGAGHGGSPFSTPEIKQKMREFVMSCFAE</sequence>
<dbReference type="KEGG" id="plon:Pla110_02510"/>
<dbReference type="EMBL" id="CP036281">
    <property type="protein sequence ID" value="QDU78547.1"/>
    <property type="molecule type" value="Genomic_DNA"/>
</dbReference>
<name>A0A518CH42_9PLAN</name>
<keyword evidence="1 3" id="KW-0378">Hydrolase</keyword>
<gene>
    <name evidence="3" type="primary">lip2</name>
    <name evidence="3" type="ORF">Pla110_02510</name>
</gene>
<feature type="domain" description="BD-FAE-like" evidence="2">
    <location>
        <begin position="47"/>
        <end position="250"/>
    </location>
</feature>
<keyword evidence="4" id="KW-1185">Reference proteome</keyword>
<reference evidence="3 4" key="1">
    <citation type="submission" date="2019-02" db="EMBL/GenBank/DDBJ databases">
        <title>Deep-cultivation of Planctomycetes and their phenomic and genomic characterization uncovers novel biology.</title>
        <authorList>
            <person name="Wiegand S."/>
            <person name="Jogler M."/>
            <person name="Boedeker C."/>
            <person name="Pinto D."/>
            <person name="Vollmers J."/>
            <person name="Rivas-Marin E."/>
            <person name="Kohn T."/>
            <person name="Peeters S.H."/>
            <person name="Heuer A."/>
            <person name="Rast P."/>
            <person name="Oberbeckmann S."/>
            <person name="Bunk B."/>
            <person name="Jeske O."/>
            <person name="Meyerdierks A."/>
            <person name="Storesund J.E."/>
            <person name="Kallscheuer N."/>
            <person name="Luecker S."/>
            <person name="Lage O.M."/>
            <person name="Pohl T."/>
            <person name="Merkel B.J."/>
            <person name="Hornburger P."/>
            <person name="Mueller R.-W."/>
            <person name="Bruemmer F."/>
            <person name="Labrenz M."/>
            <person name="Spormann A.M."/>
            <person name="Op den Camp H."/>
            <person name="Overmann J."/>
            <person name="Amann R."/>
            <person name="Jetten M.S.M."/>
            <person name="Mascher T."/>
            <person name="Medema M.H."/>
            <person name="Devos D.P."/>
            <person name="Kaster A.-K."/>
            <person name="Ovreas L."/>
            <person name="Rohde M."/>
            <person name="Galperin M.Y."/>
            <person name="Jogler C."/>
        </authorList>
    </citation>
    <scope>NUCLEOTIDE SEQUENCE [LARGE SCALE GENOMIC DNA]</scope>
    <source>
        <strain evidence="3 4">Pla110</strain>
    </source>
</reference>
<dbReference type="InterPro" id="IPR050300">
    <property type="entry name" value="GDXG_lipolytic_enzyme"/>
</dbReference>
<dbReference type="Gene3D" id="3.40.50.1820">
    <property type="entry name" value="alpha/beta hydrolase"/>
    <property type="match status" value="1"/>
</dbReference>
<evidence type="ECO:0000313" key="3">
    <source>
        <dbReference type="EMBL" id="QDU78547.1"/>
    </source>
</evidence>
<dbReference type="PANTHER" id="PTHR48081:SF13">
    <property type="entry name" value="ALPHA_BETA HYDROLASE"/>
    <property type="match status" value="1"/>
</dbReference>
<dbReference type="PANTHER" id="PTHR48081">
    <property type="entry name" value="AB HYDROLASE SUPERFAMILY PROTEIN C4A8.06C"/>
    <property type="match status" value="1"/>
</dbReference>
<protein>
    <submittedName>
        <fullName evidence="3">Lipase 2</fullName>
        <ecNumber evidence="3">3.1.1.3</ecNumber>
    </submittedName>
</protein>
<proteinExistence type="predicted"/>
<dbReference type="AlphaFoldDB" id="A0A518CH42"/>
<dbReference type="SUPFAM" id="SSF53474">
    <property type="entry name" value="alpha/beta-Hydrolases"/>
    <property type="match status" value="1"/>
</dbReference>
<dbReference type="RefSeq" id="WP_144992390.1">
    <property type="nucleotide sequence ID" value="NZ_CP036281.1"/>
</dbReference>
<organism evidence="3 4">
    <name type="scientific">Polystyrenella longa</name>
    <dbReference type="NCBI Taxonomy" id="2528007"/>
    <lineage>
        <taxon>Bacteria</taxon>
        <taxon>Pseudomonadati</taxon>
        <taxon>Planctomycetota</taxon>
        <taxon>Planctomycetia</taxon>
        <taxon>Planctomycetales</taxon>
        <taxon>Planctomycetaceae</taxon>
        <taxon>Polystyrenella</taxon>
    </lineage>
</organism>
<accession>A0A518CH42</accession>
<dbReference type="Proteomes" id="UP000317178">
    <property type="component" value="Chromosome"/>
</dbReference>
<evidence type="ECO:0000259" key="2">
    <source>
        <dbReference type="Pfam" id="PF20434"/>
    </source>
</evidence>
<dbReference type="GO" id="GO:0004806">
    <property type="term" value="F:triacylglycerol lipase activity"/>
    <property type="evidence" value="ECO:0007669"/>
    <property type="project" value="UniProtKB-EC"/>
</dbReference>
<dbReference type="EC" id="3.1.1.3" evidence="3"/>
<evidence type="ECO:0000256" key="1">
    <source>
        <dbReference type="ARBA" id="ARBA00022801"/>
    </source>
</evidence>
<dbReference type="InterPro" id="IPR029058">
    <property type="entry name" value="AB_hydrolase_fold"/>
</dbReference>
<dbReference type="InterPro" id="IPR049492">
    <property type="entry name" value="BD-FAE-like_dom"/>
</dbReference>
<evidence type="ECO:0000313" key="4">
    <source>
        <dbReference type="Proteomes" id="UP000317178"/>
    </source>
</evidence>
<dbReference type="OrthoDB" id="265201at2"/>
<dbReference type="Pfam" id="PF20434">
    <property type="entry name" value="BD-FAE"/>
    <property type="match status" value="1"/>
</dbReference>